<evidence type="ECO:0000259" key="2">
    <source>
        <dbReference type="Pfam" id="PF20736"/>
    </source>
</evidence>
<proteinExistence type="predicted"/>
<dbReference type="EMBL" id="CP007035">
    <property type="protein sequence ID" value="AHF15722.1"/>
    <property type="molecule type" value="Genomic_DNA"/>
</dbReference>
<dbReference type="InterPro" id="IPR049174">
    <property type="entry name" value="Beta-AFase-like"/>
</dbReference>
<feature type="domain" description="Non-reducing end beta-L-arabinofuranosidase-like GH127 middle" evidence="2">
    <location>
        <begin position="354"/>
        <end position="448"/>
    </location>
</feature>
<dbReference type="PANTHER" id="PTHR43465:SF2">
    <property type="entry name" value="DUF1680 DOMAIN PROTEIN (AFU_ORTHOLOGUE AFUA_1G08910)"/>
    <property type="match status" value="1"/>
</dbReference>
<dbReference type="Proteomes" id="UP000003586">
    <property type="component" value="Chromosome"/>
</dbReference>
<dbReference type="Pfam" id="PF20736">
    <property type="entry name" value="Glyco_hydro127M"/>
    <property type="match status" value="1"/>
</dbReference>
<dbReference type="HOGENOM" id="CLU_430073_0_0_10"/>
<dbReference type="InterPro" id="IPR008928">
    <property type="entry name" value="6-hairpin_glycosidase_sf"/>
</dbReference>
<evidence type="ECO:0008006" key="5">
    <source>
        <dbReference type="Google" id="ProtNLM"/>
    </source>
</evidence>
<dbReference type="GO" id="GO:0005975">
    <property type="term" value="P:carbohydrate metabolic process"/>
    <property type="evidence" value="ECO:0007669"/>
    <property type="project" value="InterPro"/>
</dbReference>
<reference evidence="3 4" key="1">
    <citation type="submission" date="2013-12" db="EMBL/GenBank/DDBJ databases">
        <authorList>
            <consortium name="DOE Joint Genome Institute"/>
            <person name="Eisen J."/>
            <person name="Huntemann M."/>
            <person name="Han J."/>
            <person name="Chen A."/>
            <person name="Kyrpides N."/>
            <person name="Mavromatis K."/>
            <person name="Markowitz V."/>
            <person name="Palaniappan K."/>
            <person name="Ivanova N."/>
            <person name="Schaumberg A."/>
            <person name="Pati A."/>
            <person name="Liolios K."/>
            <person name="Nordberg H.P."/>
            <person name="Cantor M.N."/>
            <person name="Hua S.X."/>
            <person name="Woyke T."/>
        </authorList>
    </citation>
    <scope>NUCLEOTIDE SEQUENCE [LARGE SCALE GENOMIC DNA]</scope>
    <source>
        <strain evidence="4">DSM 19437</strain>
    </source>
</reference>
<evidence type="ECO:0000313" key="3">
    <source>
        <dbReference type="EMBL" id="AHF15722.1"/>
    </source>
</evidence>
<accession>W0EY99</accession>
<keyword evidence="4" id="KW-1185">Reference proteome</keyword>
<dbReference type="InterPro" id="IPR012878">
    <property type="entry name" value="Beta-AFase-like_GH127_cat"/>
</dbReference>
<dbReference type="Pfam" id="PF07944">
    <property type="entry name" value="Beta-AFase-like_GH127_cat"/>
    <property type="match status" value="1"/>
</dbReference>
<gene>
    <name evidence="3" type="ORF">NIASO_12305</name>
</gene>
<evidence type="ECO:0000313" key="4">
    <source>
        <dbReference type="Proteomes" id="UP000003586"/>
    </source>
</evidence>
<dbReference type="AlphaFoldDB" id="W0EY99"/>
<organism evidence="3 4">
    <name type="scientific">Niabella soli DSM 19437</name>
    <dbReference type="NCBI Taxonomy" id="929713"/>
    <lineage>
        <taxon>Bacteria</taxon>
        <taxon>Pseudomonadati</taxon>
        <taxon>Bacteroidota</taxon>
        <taxon>Chitinophagia</taxon>
        <taxon>Chitinophagales</taxon>
        <taxon>Chitinophagaceae</taxon>
        <taxon>Niabella</taxon>
    </lineage>
</organism>
<name>W0EY99_9BACT</name>
<dbReference type="Gene3D" id="1.50.10.20">
    <property type="match status" value="1"/>
</dbReference>
<feature type="domain" description="Non-reducing end beta-L-arabinofuranosidase-like GH127 catalytic" evidence="1">
    <location>
        <begin position="11"/>
        <end position="338"/>
    </location>
</feature>
<dbReference type="PANTHER" id="PTHR43465">
    <property type="entry name" value="DUF1680 DOMAIN PROTEIN (AFU_ORTHOLOGUE AFUA_1G08910)"/>
    <property type="match status" value="1"/>
</dbReference>
<protein>
    <recommendedName>
        <fullName evidence="5">Glycoside hydrolase family 127 protein</fullName>
    </recommendedName>
</protein>
<dbReference type="STRING" id="929713.NIASO_12305"/>
<dbReference type="eggNOG" id="COG3533">
    <property type="taxonomic scope" value="Bacteria"/>
</dbReference>
<dbReference type="SUPFAM" id="SSF48208">
    <property type="entry name" value="Six-hairpin glycosidases"/>
    <property type="match status" value="1"/>
</dbReference>
<dbReference type="InterPro" id="IPR049046">
    <property type="entry name" value="Beta-AFase-like_GH127_middle"/>
</dbReference>
<sequence length="561" mass="63034">MVRPFTVRNEKNLWQSEFWGKWITSAIDAYNYTKDNRLLKAIQKGVEGLIATQTPDGYIGNYAPQYRLQQWDIWGMKYCLLGLLGYYNCTKDNRSLAAAKKLADYVISAVYASGKPFNEMGNHRGMAAASILEPVVLLYNITHQASYLKFADFIVASWSNPNASELIKKGLQQIPVGDRFPTPAVWYGPMNGRKAYEMMSCYEGLMELYRVEKRPEYLEAIVNTAESIRKDEIFVTGSGSSMESWINGAKIQATPLRHSNETCVTATWMKLCLQLLRTTGDAKWANEIERTFYNALLGAMMPDGHTWNKYTDLRGVKYLGENQCGMDINCCIANGPRGLMVLPKEAFMINAAGIAVNFYGTASATLSVGQNKVTLNTVTEYPKNGAVTIIVNPGKPLDFNLQLRIPEWSAHTNISINGVAVDNAVPGKYTAIKRTWKQGDIVKLQFQMDVRQYFVPGDSTRYCLQYGPLVLASDKRFQETPFYNYYRPAADKGKIPYEIVADSTANVFLKMKIPFLKEIIGGGYEKEYLTLTDFASAGNTWDAASAYLTWFSIPKDPSKDK</sequence>
<evidence type="ECO:0000259" key="1">
    <source>
        <dbReference type="Pfam" id="PF07944"/>
    </source>
</evidence>
<dbReference type="KEGG" id="nso:NIASO_12305"/>